<dbReference type="Gene3D" id="3.30.470.20">
    <property type="entry name" value="ATP-grasp fold, B domain"/>
    <property type="match status" value="1"/>
</dbReference>
<keyword evidence="2" id="KW-0547">Nucleotide-binding</keyword>
<comment type="caution">
    <text evidence="4">The sequence shown here is derived from an EMBL/GenBank/DDBJ whole genome shotgun (WGS) entry which is preliminary data.</text>
</comment>
<dbReference type="PANTHER" id="PTHR42793:SF1">
    <property type="entry name" value="PEPTIDYL-LYSINE N-ACETYLTRANSFERASE PATZ"/>
    <property type="match status" value="1"/>
</dbReference>
<evidence type="ECO:0000256" key="2">
    <source>
        <dbReference type="PROSITE-ProRule" id="PRU00409"/>
    </source>
</evidence>
<comment type="similarity">
    <text evidence="1">In the N-terminal section; belongs to the acetate CoA ligase alpha subunit family.</text>
</comment>
<evidence type="ECO:0000259" key="3">
    <source>
        <dbReference type="PROSITE" id="PS50975"/>
    </source>
</evidence>
<protein>
    <submittedName>
        <fullName evidence="4">Acetate--CoA ligase family protein</fullName>
    </submittedName>
</protein>
<dbReference type="AlphaFoldDB" id="A0ABD6FI16"/>
<dbReference type="SUPFAM" id="SSF56059">
    <property type="entry name" value="Glutathione synthetase ATP-binding domain-like"/>
    <property type="match status" value="1"/>
</dbReference>
<dbReference type="Pfam" id="PF19045">
    <property type="entry name" value="Ligase_CoA_2"/>
    <property type="match status" value="1"/>
</dbReference>
<dbReference type="Pfam" id="PF13549">
    <property type="entry name" value="ATP-grasp_5"/>
    <property type="match status" value="1"/>
</dbReference>
<dbReference type="PANTHER" id="PTHR42793">
    <property type="entry name" value="COA BINDING DOMAIN CONTAINING PROTEIN"/>
    <property type="match status" value="1"/>
</dbReference>
<dbReference type="SUPFAM" id="SSF51735">
    <property type="entry name" value="NAD(P)-binding Rossmann-fold domains"/>
    <property type="match status" value="1"/>
</dbReference>
<evidence type="ECO:0000313" key="5">
    <source>
        <dbReference type="Proteomes" id="UP000249324"/>
    </source>
</evidence>
<organism evidence="4 5">
    <name type="scientific">Thermocrispum agreste</name>
    <dbReference type="NCBI Taxonomy" id="37925"/>
    <lineage>
        <taxon>Bacteria</taxon>
        <taxon>Bacillati</taxon>
        <taxon>Actinomycetota</taxon>
        <taxon>Actinomycetes</taxon>
        <taxon>Pseudonocardiales</taxon>
        <taxon>Pseudonocardiaceae</taxon>
        <taxon>Thermocrispum</taxon>
    </lineage>
</organism>
<name>A0ABD6FI16_9PSEU</name>
<dbReference type="Pfam" id="PF13380">
    <property type="entry name" value="CoA_binding_2"/>
    <property type="match status" value="1"/>
</dbReference>
<dbReference type="InterPro" id="IPR043938">
    <property type="entry name" value="Ligase_CoA_dom"/>
</dbReference>
<dbReference type="InterPro" id="IPR011761">
    <property type="entry name" value="ATP-grasp"/>
</dbReference>
<dbReference type="Gene3D" id="3.40.50.261">
    <property type="entry name" value="Succinyl-CoA synthetase domains"/>
    <property type="match status" value="2"/>
</dbReference>
<dbReference type="SMART" id="SM00881">
    <property type="entry name" value="CoA_binding"/>
    <property type="match status" value="1"/>
</dbReference>
<dbReference type="FunFam" id="3.30.1490.20:FF:000020">
    <property type="entry name" value="Protein lysine acetyltransferase"/>
    <property type="match status" value="1"/>
</dbReference>
<evidence type="ECO:0000256" key="1">
    <source>
        <dbReference type="ARBA" id="ARBA00060888"/>
    </source>
</evidence>
<dbReference type="GO" id="GO:0005524">
    <property type="term" value="F:ATP binding"/>
    <property type="evidence" value="ECO:0007669"/>
    <property type="project" value="UniProtKB-UniRule"/>
</dbReference>
<keyword evidence="2" id="KW-0067">ATP-binding</keyword>
<reference evidence="4 5" key="1">
    <citation type="journal article" date="2021" name="BMC Genomics">
        <title>Genome-resolved metagenome and metatranscriptome analyses of thermophilic composting reveal key bacterial players and their metabolic interactions.</title>
        <authorList>
            <person name="Braga L.P.P."/>
            <person name="Pereira R.V."/>
            <person name="Martins L.F."/>
            <person name="Moura L.M.S."/>
            <person name="Sanchez F.B."/>
            <person name="Patane J.S.L."/>
            <person name="da Silva A.M."/>
            <person name="Setubal J.C."/>
        </authorList>
    </citation>
    <scope>NUCLEOTIDE SEQUENCE [LARGE SCALE GENOMIC DNA]</scope>
    <source>
        <strain evidence="4">ZC4RG45</strain>
    </source>
</reference>
<gene>
    <name evidence="4" type="ORF">DIU77_010745</name>
</gene>
<sequence>MLNAREYAAFMAPESVAVIGASTDPRKPSGRTLRYLRKYGFHGRAYAVNPVHQEVQGFPSFSSVRDLPERVDLAVVVAPARHVLEGLRDCVEHEIPAVIIVSAGFAETGEAGRAMQDELRACVAGSGTRVLGPNCVGIVSTRVNLAATINTGLDQDRFRFRQSGVALISQSGAMGAFIFNLCQGKGVGLGSMLSTGNEMDVSLTDMINASIDDPAVTSIVGYIEGIRDGKSFIETLERAQDAGKPIAMMKAGRSDKGQRAIASHTGVLAGSDRVYDAVFEHYGVHRLDTIRELADYVELAAVEHVTRGSRLSIATTSGGAGILAADYCERFGLTLAEWDAEWRSKLAAALPSYSALGNPIDMTGAGGRPEVLAPVLDALLTHPDTDVAVLMLGNLENNEAALVDIIAEKASASQTPLVVVWVGGSGRPETELSARGVPCYREPLDALRAIAARRPVPPGSRPKPVEVNPARREQARELIARGNTGGVLDEATGKRLLGLYGIPTVAEKVAATPEDAAAAAETLGFPVVLKALHPQLQHKSEHGGVVLGLRSADEVATAARTMAKRIEEELALTVEFTVQQAVPPGREILLGVKRDPDFGLLVVLGSGGVLTELLDDVVIRLPVADPERIRTALSKLRISALLDGYRGEEPADVDALVDCVMRVVDLVGEVGDCIEGIDINPVIVGRRGDGVCAVDALVFVTGKESGA</sequence>
<dbReference type="Gene3D" id="3.40.50.720">
    <property type="entry name" value="NAD(P)-binding Rossmann-like Domain"/>
    <property type="match status" value="1"/>
</dbReference>
<accession>A0ABD6FI16</accession>
<dbReference type="InterPro" id="IPR032875">
    <property type="entry name" value="Succ_CoA_lig_flav_dom"/>
</dbReference>
<dbReference type="InterPro" id="IPR036291">
    <property type="entry name" value="NAD(P)-bd_dom_sf"/>
</dbReference>
<dbReference type="Pfam" id="PF13607">
    <property type="entry name" value="Succ_CoA_lig"/>
    <property type="match status" value="1"/>
</dbReference>
<dbReference type="GO" id="GO:0016874">
    <property type="term" value="F:ligase activity"/>
    <property type="evidence" value="ECO:0007669"/>
    <property type="project" value="UniProtKB-KW"/>
</dbReference>
<dbReference type="Proteomes" id="UP000249324">
    <property type="component" value="Unassembled WGS sequence"/>
</dbReference>
<dbReference type="EMBL" id="QGUI02000122">
    <property type="protein sequence ID" value="MFO7192707.1"/>
    <property type="molecule type" value="Genomic_DNA"/>
</dbReference>
<dbReference type="PROSITE" id="PS50975">
    <property type="entry name" value="ATP_GRASP"/>
    <property type="match status" value="1"/>
</dbReference>
<dbReference type="SUPFAM" id="SSF52210">
    <property type="entry name" value="Succinyl-CoA synthetase domains"/>
    <property type="match status" value="2"/>
</dbReference>
<dbReference type="InterPro" id="IPR013815">
    <property type="entry name" value="ATP_grasp_subdomain_1"/>
</dbReference>
<evidence type="ECO:0000313" key="4">
    <source>
        <dbReference type="EMBL" id="MFO7192707.1"/>
    </source>
</evidence>
<dbReference type="Gene3D" id="3.30.1490.20">
    <property type="entry name" value="ATP-grasp fold, A domain"/>
    <property type="match status" value="1"/>
</dbReference>
<dbReference type="InterPro" id="IPR016102">
    <property type="entry name" value="Succinyl-CoA_synth-like"/>
</dbReference>
<proteinExistence type="inferred from homology"/>
<feature type="domain" description="ATP-grasp" evidence="3">
    <location>
        <begin position="494"/>
        <end position="531"/>
    </location>
</feature>
<keyword evidence="4" id="KW-0436">Ligase</keyword>
<dbReference type="InterPro" id="IPR003781">
    <property type="entry name" value="CoA-bd"/>
</dbReference>